<dbReference type="PANTHER" id="PTHR42852:SF6">
    <property type="entry name" value="THIOL:DISULFIDE INTERCHANGE PROTEIN DSBE"/>
    <property type="match status" value="1"/>
</dbReference>
<dbReference type="SUPFAM" id="SSF52833">
    <property type="entry name" value="Thioredoxin-like"/>
    <property type="match status" value="1"/>
</dbReference>
<keyword evidence="3" id="KW-1015">Disulfide bond</keyword>
<protein>
    <recommendedName>
        <fullName evidence="5">Thioredoxin domain-containing protein</fullName>
    </recommendedName>
</protein>
<dbReference type="CDD" id="cd02966">
    <property type="entry name" value="TlpA_like_family"/>
    <property type="match status" value="1"/>
</dbReference>
<comment type="subcellular location">
    <subcellularLocation>
        <location evidence="1">Cell envelope</location>
    </subcellularLocation>
</comment>
<organism evidence="6 7">
    <name type="scientific">Algivirga pacifica</name>
    <dbReference type="NCBI Taxonomy" id="1162670"/>
    <lineage>
        <taxon>Bacteria</taxon>
        <taxon>Pseudomonadati</taxon>
        <taxon>Bacteroidota</taxon>
        <taxon>Cytophagia</taxon>
        <taxon>Cytophagales</taxon>
        <taxon>Flammeovirgaceae</taxon>
        <taxon>Algivirga</taxon>
    </lineage>
</organism>
<evidence type="ECO:0000256" key="4">
    <source>
        <dbReference type="ARBA" id="ARBA00023284"/>
    </source>
</evidence>
<dbReference type="InterPro" id="IPR050553">
    <property type="entry name" value="Thioredoxin_ResA/DsbE_sf"/>
</dbReference>
<feature type="domain" description="Thioredoxin" evidence="5">
    <location>
        <begin position="249"/>
        <end position="403"/>
    </location>
</feature>
<evidence type="ECO:0000313" key="7">
    <source>
        <dbReference type="Proteomes" id="UP001500298"/>
    </source>
</evidence>
<name>A0ABP9CYS8_9BACT</name>
<dbReference type="RefSeq" id="WP_345368441.1">
    <property type="nucleotide sequence ID" value="NZ_BAABJX010000002.1"/>
</dbReference>
<gene>
    <name evidence="6" type="ORF">GCM10023331_00920</name>
</gene>
<sequence>MKLIRITTTLLLLGLLWGCQKESKEDKVSKLVGKWKGIIGLNDGKVDMPFLFELKKADNEAEVEAYLINGADEELILIDNITFTGDSLIMPMHIFDAELRAKVGENGLEGEYVKIGAYGLPFKAEKGTSRFDIGDAPVANITGKWKVTFTKKDGGETPAIGVFKQNDSKVTGTFLTKTGDYRFLEGVIDGKTLKLSTFDGTHAYLFTAEVADGKITNGQFWSGKTGYRTWEATLDPGVELPDPTTLTHLKEGYESLSFSFPNLEGKQVSLEDEKFKDKVVIVQILGSWCPNCMDETKFLAPFYKQYKDKGVEVIGLGYENTDDFEVAKKKLERMKKRFDIQYELLYAGQPSEAAASLPMLNHVMSFPTSIIIDRSGKVRQIHTGFSGPGTGEYYEHFVEEFTLLIDKLVEEK</sequence>
<comment type="caution">
    <text evidence="6">The sequence shown here is derived from an EMBL/GenBank/DDBJ whole genome shotgun (WGS) entry which is preliminary data.</text>
</comment>
<evidence type="ECO:0000256" key="2">
    <source>
        <dbReference type="ARBA" id="ARBA00022748"/>
    </source>
</evidence>
<evidence type="ECO:0000256" key="1">
    <source>
        <dbReference type="ARBA" id="ARBA00004196"/>
    </source>
</evidence>
<evidence type="ECO:0000256" key="3">
    <source>
        <dbReference type="ARBA" id="ARBA00023157"/>
    </source>
</evidence>
<dbReference type="InterPro" id="IPR013740">
    <property type="entry name" value="Redoxin"/>
</dbReference>
<evidence type="ECO:0000259" key="5">
    <source>
        <dbReference type="PROSITE" id="PS51352"/>
    </source>
</evidence>
<dbReference type="Pfam" id="PF08534">
    <property type="entry name" value="Redoxin"/>
    <property type="match status" value="1"/>
</dbReference>
<dbReference type="Proteomes" id="UP001500298">
    <property type="component" value="Unassembled WGS sequence"/>
</dbReference>
<dbReference type="PANTHER" id="PTHR42852">
    <property type="entry name" value="THIOL:DISULFIDE INTERCHANGE PROTEIN DSBE"/>
    <property type="match status" value="1"/>
</dbReference>
<reference evidence="7" key="1">
    <citation type="journal article" date="2019" name="Int. J. Syst. Evol. Microbiol.">
        <title>The Global Catalogue of Microorganisms (GCM) 10K type strain sequencing project: providing services to taxonomists for standard genome sequencing and annotation.</title>
        <authorList>
            <consortium name="The Broad Institute Genomics Platform"/>
            <consortium name="The Broad Institute Genome Sequencing Center for Infectious Disease"/>
            <person name="Wu L."/>
            <person name="Ma J."/>
        </authorList>
    </citation>
    <scope>NUCLEOTIDE SEQUENCE [LARGE SCALE GENOMIC DNA]</scope>
    <source>
        <strain evidence="7">JCM 18326</strain>
    </source>
</reference>
<keyword evidence="4" id="KW-0676">Redox-active center</keyword>
<accession>A0ABP9CYS8</accession>
<evidence type="ECO:0000313" key="6">
    <source>
        <dbReference type="EMBL" id="GAA4820347.1"/>
    </source>
</evidence>
<proteinExistence type="predicted"/>
<dbReference type="InterPro" id="IPR013766">
    <property type="entry name" value="Thioredoxin_domain"/>
</dbReference>
<dbReference type="InterPro" id="IPR036249">
    <property type="entry name" value="Thioredoxin-like_sf"/>
</dbReference>
<keyword evidence="7" id="KW-1185">Reference proteome</keyword>
<dbReference type="EMBL" id="BAABJX010000002">
    <property type="protein sequence ID" value="GAA4820347.1"/>
    <property type="molecule type" value="Genomic_DNA"/>
</dbReference>
<dbReference type="PROSITE" id="PS51352">
    <property type="entry name" value="THIOREDOXIN_2"/>
    <property type="match status" value="1"/>
</dbReference>
<dbReference type="Gene3D" id="3.40.30.10">
    <property type="entry name" value="Glutaredoxin"/>
    <property type="match status" value="1"/>
</dbReference>
<keyword evidence="2" id="KW-0201">Cytochrome c-type biogenesis</keyword>